<dbReference type="PANTHER" id="PTHR34494:SF1">
    <property type="entry name" value="PROTEIN CBG25024"/>
    <property type="match status" value="1"/>
</dbReference>
<name>E9HXS5_DAPPU</name>
<protein>
    <recommendedName>
        <fullName evidence="3">CUB domain-containing protein</fullName>
    </recommendedName>
</protein>
<dbReference type="AlphaFoldDB" id="E9HXS5"/>
<dbReference type="OrthoDB" id="6378913at2759"/>
<evidence type="ECO:0000313" key="1">
    <source>
        <dbReference type="EMBL" id="EFX63456.1"/>
    </source>
</evidence>
<evidence type="ECO:0000313" key="2">
    <source>
        <dbReference type="Proteomes" id="UP000000305"/>
    </source>
</evidence>
<dbReference type="Proteomes" id="UP000000305">
    <property type="component" value="Unassembled WGS sequence"/>
</dbReference>
<accession>E9HXS5</accession>
<sequence length="376" mass="41046">MSLLCFTGFSCGILSDELAITNPNYPNVDENAGNCDFRLLVNSHHVFQIRVEFRESRMFFLEKKIVYISIVDRLRVNYGRLKSPALENNLGGTQLIGRHQLSHVDFKINTKAVGFPFRSIGTIKTTGCVKSIDNSCTLALVYLVTKEILGSIKPNPLAFLPIGAGVGKKACDYLWISSRKKGVYPVIHTINCGSTFSERRGDFRHRIIMARMPSTSVKMMIFFHTGAPRHFNASDHGPGFRIDFEQIAPIELLSIYLTGHHVILEQYPYHWARQRHCPLRNWGRASGDKAMKAATRSTVVMGAGAGGFLVGGPVGAVTGGTAAGSGWDLVVAAATDGNEVNGIAKIIDDPTNVDSYFDAGTSLVRDAGVLAGLSRI</sequence>
<dbReference type="EMBL" id="GL733067">
    <property type="protein sequence ID" value="EFX63456.1"/>
    <property type="molecule type" value="Genomic_DNA"/>
</dbReference>
<keyword evidence="2" id="KW-1185">Reference proteome</keyword>
<proteinExistence type="predicted"/>
<dbReference type="HOGENOM" id="CLU_736227_0_0_1"/>
<reference evidence="1 2" key="1">
    <citation type="journal article" date="2011" name="Science">
        <title>The ecoresponsive genome of Daphnia pulex.</title>
        <authorList>
            <person name="Colbourne J.K."/>
            <person name="Pfrender M.E."/>
            <person name="Gilbert D."/>
            <person name="Thomas W.K."/>
            <person name="Tucker A."/>
            <person name="Oakley T.H."/>
            <person name="Tokishita S."/>
            <person name="Aerts A."/>
            <person name="Arnold G.J."/>
            <person name="Basu M.K."/>
            <person name="Bauer D.J."/>
            <person name="Caceres C.E."/>
            <person name="Carmel L."/>
            <person name="Casola C."/>
            <person name="Choi J.H."/>
            <person name="Detter J.C."/>
            <person name="Dong Q."/>
            <person name="Dusheyko S."/>
            <person name="Eads B.D."/>
            <person name="Frohlich T."/>
            <person name="Geiler-Samerotte K.A."/>
            <person name="Gerlach D."/>
            <person name="Hatcher P."/>
            <person name="Jogdeo S."/>
            <person name="Krijgsveld J."/>
            <person name="Kriventseva E.V."/>
            <person name="Kultz D."/>
            <person name="Laforsch C."/>
            <person name="Lindquist E."/>
            <person name="Lopez J."/>
            <person name="Manak J.R."/>
            <person name="Muller J."/>
            <person name="Pangilinan J."/>
            <person name="Patwardhan R.P."/>
            <person name="Pitluck S."/>
            <person name="Pritham E.J."/>
            <person name="Rechtsteiner A."/>
            <person name="Rho M."/>
            <person name="Rogozin I.B."/>
            <person name="Sakarya O."/>
            <person name="Salamov A."/>
            <person name="Schaack S."/>
            <person name="Shapiro H."/>
            <person name="Shiga Y."/>
            <person name="Skalitzky C."/>
            <person name="Smith Z."/>
            <person name="Souvorov A."/>
            <person name="Sung W."/>
            <person name="Tang Z."/>
            <person name="Tsuchiya D."/>
            <person name="Tu H."/>
            <person name="Vos H."/>
            <person name="Wang M."/>
            <person name="Wolf Y.I."/>
            <person name="Yamagata H."/>
            <person name="Yamada T."/>
            <person name="Ye Y."/>
            <person name="Shaw J.R."/>
            <person name="Andrews J."/>
            <person name="Crease T.J."/>
            <person name="Tang H."/>
            <person name="Lucas S.M."/>
            <person name="Robertson H.M."/>
            <person name="Bork P."/>
            <person name="Koonin E.V."/>
            <person name="Zdobnov E.M."/>
            <person name="Grigoriev I.V."/>
            <person name="Lynch M."/>
            <person name="Boore J.L."/>
        </authorList>
    </citation>
    <scope>NUCLEOTIDE SEQUENCE [LARGE SCALE GENOMIC DNA]</scope>
</reference>
<dbReference type="InParanoid" id="E9HXS5"/>
<dbReference type="KEGG" id="dpx:DAPPUDRAFT_335437"/>
<evidence type="ECO:0008006" key="3">
    <source>
        <dbReference type="Google" id="ProtNLM"/>
    </source>
</evidence>
<dbReference type="PANTHER" id="PTHR34494">
    <property type="entry name" value="PROTEIN CBG25024"/>
    <property type="match status" value="1"/>
</dbReference>
<organism evidence="1 2">
    <name type="scientific">Daphnia pulex</name>
    <name type="common">Water flea</name>
    <dbReference type="NCBI Taxonomy" id="6669"/>
    <lineage>
        <taxon>Eukaryota</taxon>
        <taxon>Metazoa</taxon>
        <taxon>Ecdysozoa</taxon>
        <taxon>Arthropoda</taxon>
        <taxon>Crustacea</taxon>
        <taxon>Branchiopoda</taxon>
        <taxon>Diplostraca</taxon>
        <taxon>Cladocera</taxon>
        <taxon>Anomopoda</taxon>
        <taxon>Daphniidae</taxon>
        <taxon>Daphnia</taxon>
    </lineage>
</organism>
<gene>
    <name evidence="1" type="ORF">DAPPUDRAFT_335437</name>
</gene>